<dbReference type="KEGG" id="ngr:NAEGRDRAFT_80869"/>
<dbReference type="InterPro" id="IPR016024">
    <property type="entry name" value="ARM-type_fold"/>
</dbReference>
<dbReference type="InterPro" id="IPR015433">
    <property type="entry name" value="PI3/4_kinase"/>
</dbReference>
<dbReference type="InterPro" id="IPR002420">
    <property type="entry name" value="PI3K-type_C2_dom"/>
</dbReference>
<dbReference type="SMART" id="SM00145">
    <property type="entry name" value="PI3Ka"/>
    <property type="match status" value="1"/>
</dbReference>
<dbReference type="PROSITE" id="PS51545">
    <property type="entry name" value="PIK_HELICAL"/>
    <property type="match status" value="1"/>
</dbReference>
<feature type="domain" description="PIK helical" evidence="2">
    <location>
        <begin position="270"/>
        <end position="449"/>
    </location>
</feature>
<evidence type="ECO:0000313" key="4">
    <source>
        <dbReference type="EMBL" id="EFC40945.1"/>
    </source>
</evidence>
<dbReference type="GO" id="GO:0005737">
    <property type="term" value="C:cytoplasm"/>
    <property type="evidence" value="ECO:0007669"/>
    <property type="project" value="TreeGrafter"/>
</dbReference>
<evidence type="ECO:0000259" key="2">
    <source>
        <dbReference type="PROSITE" id="PS51545"/>
    </source>
</evidence>
<dbReference type="STRING" id="5762.D2VQG7"/>
<dbReference type="SUPFAM" id="SSF48371">
    <property type="entry name" value="ARM repeat"/>
    <property type="match status" value="1"/>
</dbReference>
<comment type="similarity">
    <text evidence="1">Belongs to the PI3/PI4-kinase family.</text>
</comment>
<reference evidence="4 5" key="1">
    <citation type="journal article" date="2010" name="Cell">
        <title>The genome of Naegleria gruberi illuminates early eukaryotic versatility.</title>
        <authorList>
            <person name="Fritz-Laylin L.K."/>
            <person name="Prochnik S.E."/>
            <person name="Ginger M.L."/>
            <person name="Dacks J.B."/>
            <person name="Carpenter M.L."/>
            <person name="Field M.C."/>
            <person name="Kuo A."/>
            <person name="Paredez A."/>
            <person name="Chapman J."/>
            <person name="Pham J."/>
            <person name="Shu S."/>
            <person name="Neupane R."/>
            <person name="Cipriano M."/>
            <person name="Mancuso J."/>
            <person name="Tu H."/>
            <person name="Salamov A."/>
            <person name="Lindquist E."/>
            <person name="Shapiro H."/>
            <person name="Lucas S."/>
            <person name="Grigoriev I.V."/>
            <person name="Cande W.Z."/>
            <person name="Fulton C."/>
            <person name="Rokhsar D.S."/>
            <person name="Dawson S.C."/>
        </authorList>
    </citation>
    <scope>NUCLEOTIDE SEQUENCE [LARGE SCALE GENOMIC DNA]</scope>
    <source>
        <strain evidence="4 5">NEG-M</strain>
    </source>
</reference>
<organism evidence="5">
    <name type="scientific">Naegleria gruberi</name>
    <name type="common">Amoeba</name>
    <dbReference type="NCBI Taxonomy" id="5762"/>
    <lineage>
        <taxon>Eukaryota</taxon>
        <taxon>Discoba</taxon>
        <taxon>Heterolobosea</taxon>
        <taxon>Tetramitia</taxon>
        <taxon>Eutetramitia</taxon>
        <taxon>Vahlkampfiidae</taxon>
        <taxon>Naegleria</taxon>
    </lineage>
</organism>
<dbReference type="InterPro" id="IPR042236">
    <property type="entry name" value="PI3K_accessory_sf"/>
</dbReference>
<protein>
    <submittedName>
        <fullName evidence="4">Phosphatidylinositol 3-kinase</fullName>
    </submittedName>
</protein>
<keyword evidence="5" id="KW-1185">Reference proteome</keyword>
<dbReference type="Proteomes" id="UP000006671">
    <property type="component" value="Unassembled WGS sequence"/>
</dbReference>
<dbReference type="GO" id="GO:0048015">
    <property type="term" value="P:phosphatidylinositol-mediated signaling"/>
    <property type="evidence" value="ECO:0007669"/>
    <property type="project" value="TreeGrafter"/>
</dbReference>
<evidence type="ECO:0000259" key="3">
    <source>
        <dbReference type="PROSITE" id="PS51547"/>
    </source>
</evidence>
<keyword evidence="4" id="KW-0808">Transferase</keyword>
<dbReference type="PANTHER" id="PTHR10048">
    <property type="entry name" value="PHOSPHATIDYLINOSITOL KINASE"/>
    <property type="match status" value="1"/>
</dbReference>
<proteinExistence type="inferred from homology"/>
<evidence type="ECO:0000313" key="5">
    <source>
        <dbReference type="Proteomes" id="UP000006671"/>
    </source>
</evidence>
<dbReference type="Pfam" id="PF00792">
    <property type="entry name" value="PI3K_C2"/>
    <property type="match status" value="1"/>
</dbReference>
<dbReference type="Pfam" id="PF00613">
    <property type="entry name" value="PI3Ka"/>
    <property type="match status" value="1"/>
</dbReference>
<dbReference type="SUPFAM" id="SSF49562">
    <property type="entry name" value="C2 domain (Calcium/lipid-binding domain, CaLB)"/>
    <property type="match status" value="1"/>
</dbReference>
<dbReference type="InterPro" id="IPR035892">
    <property type="entry name" value="C2_domain_sf"/>
</dbReference>
<dbReference type="GO" id="GO:0016020">
    <property type="term" value="C:membrane"/>
    <property type="evidence" value="ECO:0007669"/>
    <property type="project" value="TreeGrafter"/>
</dbReference>
<dbReference type="VEuPathDB" id="AmoebaDB:NAEGRDRAFT_80869"/>
<dbReference type="EMBL" id="GG738889">
    <property type="protein sequence ID" value="EFC40945.1"/>
    <property type="molecule type" value="Genomic_DNA"/>
</dbReference>
<keyword evidence="4" id="KW-0418">Kinase</keyword>
<dbReference type="GeneID" id="8855585"/>
<dbReference type="PROSITE" id="PS51547">
    <property type="entry name" value="C2_PI3K"/>
    <property type="match status" value="1"/>
</dbReference>
<dbReference type="SUPFAM" id="SSF52058">
    <property type="entry name" value="L domain-like"/>
    <property type="match status" value="1"/>
</dbReference>
<gene>
    <name evidence="4" type="ORF">NAEGRDRAFT_80869</name>
</gene>
<accession>D2VQG7</accession>
<dbReference type="InterPro" id="IPR001263">
    <property type="entry name" value="PI3K_accessory_dom"/>
</dbReference>
<dbReference type="InParanoid" id="D2VQG7"/>
<dbReference type="RefSeq" id="XP_002673689.1">
    <property type="nucleotide sequence ID" value="XM_002673643.1"/>
</dbReference>
<dbReference type="Gene3D" id="2.60.40.150">
    <property type="entry name" value="C2 domain"/>
    <property type="match status" value="1"/>
</dbReference>
<dbReference type="GO" id="GO:0052742">
    <property type="term" value="F:phosphatidylinositol kinase activity"/>
    <property type="evidence" value="ECO:0007669"/>
    <property type="project" value="TreeGrafter"/>
</dbReference>
<dbReference type="GO" id="GO:0046854">
    <property type="term" value="P:phosphatidylinositol phosphate biosynthetic process"/>
    <property type="evidence" value="ECO:0007669"/>
    <property type="project" value="InterPro"/>
</dbReference>
<sequence length="694" mass="80148">MDTRNFTELMSECEWKNLTRLNISANPLTEGIIPILEGLPSLKTLIVKINLMKNVERGLLLSLGSKKNIEVDCAPTKMNIEHENDVEPYFKFLNSLITQTTDIAKKDGAICSFDFDKNLKIFIKGIQGISYFHTDFKPFSTLSFVIECKIYSNETSERKYTKCIPHSDCLEWNEEISFDNIRISDLSCDGMIELTLFCLMVNPITGITKRKYVSKVECPVFDSNLELQQGNVKLFSKDTTIDGIDTTFSVDVSFENYEHSVMYEIEKIPPLKFKESLEVYEETQIVLFNRVEPMNLTLNDLPSMKEWKQKDVNISNPDKIVPFLRSIPFQNPWAVYLAKQYVSKWKKPQHVMKLLRILSESVSNSVFIKLTITEMLQDTTDEDFLVLLPYLTNCIKFDSVNGVLTQYLVRRSLTSKVIGNQFFWLLKVESHRHPISKFILSQYMSMINTEEKEIIQNQCLFLDSIEKLTTGGMNGEFSKPLFIPFYSMHDEVMTVIPSVQKFSISNVILQFKSGEVLELEYSPLDQLFNLIINSFIDVNRFWINVPYTNRRVRNFPTAFGKGFSLVSPIHSQRVGGKNSKLSDFTTSKSQSFKDILLQTAAFDAFIGHVFESSSPSKIYVDNEGHLERSHYYPKSFQRVLGLIILMERMIYNELAEYLRNKNLFGPFKQLIDELSANFLDNINLIISYMKPFGF</sequence>
<evidence type="ECO:0000256" key="1">
    <source>
        <dbReference type="PROSITE-ProRule" id="PRU00880"/>
    </source>
</evidence>
<dbReference type="AlphaFoldDB" id="D2VQG7"/>
<name>D2VQG7_NAEGR</name>
<dbReference type="Gene3D" id="1.25.40.70">
    <property type="entry name" value="Phosphatidylinositol 3-kinase, accessory domain (PIK)"/>
    <property type="match status" value="1"/>
</dbReference>
<feature type="domain" description="C2 PI3K-type" evidence="3">
    <location>
        <begin position="115"/>
        <end position="274"/>
    </location>
</feature>